<sequence length="202" mass="22431">MPKPWRVLDSRINFRDRFLSHRMDRCETPHGVIVEPYHVIELPNWVNMVPVTGDGQVLMIREYRHGIGEVVLGLPSGTVDPGETDPLGTAKRELAEETGAEAPYWVQTGQMFPNAATMNNTCFSFLAVGAEVTGETSFDEAEDIETVPVPLVELYERLLKRDLRMTAMHLVGLHEAGLYILTSGDPKVAGLKDILAPLYSPT</sequence>
<keyword evidence="1 3" id="KW-0378">Hydrolase</keyword>
<protein>
    <submittedName>
        <fullName evidence="3">NUDIX hydrolase</fullName>
    </submittedName>
</protein>
<dbReference type="KEGG" id="naci:NUH88_10240"/>
<feature type="domain" description="Nudix hydrolase" evidence="2">
    <location>
        <begin position="41"/>
        <end position="171"/>
    </location>
</feature>
<dbReference type="InterPro" id="IPR000086">
    <property type="entry name" value="NUDIX_hydrolase_dom"/>
</dbReference>
<proteinExistence type="predicted"/>
<dbReference type="GO" id="GO:0019693">
    <property type="term" value="P:ribose phosphate metabolic process"/>
    <property type="evidence" value="ECO:0007669"/>
    <property type="project" value="TreeGrafter"/>
</dbReference>
<dbReference type="SUPFAM" id="SSF55811">
    <property type="entry name" value="Nudix"/>
    <property type="match status" value="1"/>
</dbReference>
<organism evidence="3 4">
    <name type="scientific">Nisaea acidiphila</name>
    <dbReference type="NCBI Taxonomy" id="1862145"/>
    <lineage>
        <taxon>Bacteria</taxon>
        <taxon>Pseudomonadati</taxon>
        <taxon>Pseudomonadota</taxon>
        <taxon>Alphaproteobacteria</taxon>
        <taxon>Rhodospirillales</taxon>
        <taxon>Thalassobaculaceae</taxon>
        <taxon>Nisaea</taxon>
    </lineage>
</organism>
<dbReference type="Pfam" id="PF00293">
    <property type="entry name" value="NUDIX"/>
    <property type="match status" value="1"/>
</dbReference>
<dbReference type="GO" id="GO:0006753">
    <property type="term" value="P:nucleoside phosphate metabolic process"/>
    <property type="evidence" value="ECO:0007669"/>
    <property type="project" value="TreeGrafter"/>
</dbReference>
<dbReference type="PANTHER" id="PTHR11839">
    <property type="entry name" value="UDP/ADP-SUGAR PYROPHOSPHATASE"/>
    <property type="match status" value="1"/>
</dbReference>
<accession>A0A9J7B338</accession>
<dbReference type="Gene3D" id="3.90.79.10">
    <property type="entry name" value="Nucleoside Triphosphate Pyrophosphohydrolase"/>
    <property type="match status" value="1"/>
</dbReference>
<dbReference type="PROSITE" id="PS51462">
    <property type="entry name" value="NUDIX"/>
    <property type="match status" value="1"/>
</dbReference>
<dbReference type="GO" id="GO:0016787">
    <property type="term" value="F:hydrolase activity"/>
    <property type="evidence" value="ECO:0007669"/>
    <property type="project" value="UniProtKB-KW"/>
</dbReference>
<dbReference type="EMBL" id="CP102480">
    <property type="protein sequence ID" value="UUX52061.1"/>
    <property type="molecule type" value="Genomic_DNA"/>
</dbReference>
<evidence type="ECO:0000313" key="4">
    <source>
        <dbReference type="Proteomes" id="UP001060336"/>
    </source>
</evidence>
<gene>
    <name evidence="3" type="ORF">NUH88_10240</name>
</gene>
<keyword evidence="4" id="KW-1185">Reference proteome</keyword>
<evidence type="ECO:0000256" key="1">
    <source>
        <dbReference type="ARBA" id="ARBA00022801"/>
    </source>
</evidence>
<dbReference type="PANTHER" id="PTHR11839:SF1">
    <property type="entry name" value="ADP-SUGAR PYROPHOSPHATASE"/>
    <property type="match status" value="1"/>
</dbReference>
<dbReference type="Proteomes" id="UP001060336">
    <property type="component" value="Chromosome"/>
</dbReference>
<dbReference type="CDD" id="cd03424">
    <property type="entry name" value="NUDIX_ADPRase_Nudt5_UGPPase_Nudt14"/>
    <property type="match status" value="1"/>
</dbReference>
<reference evidence="3" key="1">
    <citation type="submission" date="2022-08" db="EMBL/GenBank/DDBJ databases">
        <title>Nisaea acidiphila sp. nov., isolated from a marine algal debris and emended description of the genus Nisaea Urios et al. 2008.</title>
        <authorList>
            <person name="Kwon K."/>
        </authorList>
    </citation>
    <scope>NUCLEOTIDE SEQUENCE</scope>
    <source>
        <strain evidence="3">MEBiC11861</strain>
    </source>
</reference>
<dbReference type="InterPro" id="IPR015797">
    <property type="entry name" value="NUDIX_hydrolase-like_dom_sf"/>
</dbReference>
<evidence type="ECO:0000313" key="3">
    <source>
        <dbReference type="EMBL" id="UUX52061.1"/>
    </source>
</evidence>
<dbReference type="RefSeq" id="WP_257771901.1">
    <property type="nucleotide sequence ID" value="NZ_CP102480.1"/>
</dbReference>
<name>A0A9J7B338_9PROT</name>
<dbReference type="AlphaFoldDB" id="A0A9J7B338"/>
<evidence type="ECO:0000259" key="2">
    <source>
        <dbReference type="PROSITE" id="PS51462"/>
    </source>
</evidence>